<accession>A0A1S7DV47</accession>
<organism evidence="1 2">
    <name type="scientific">Riemerella anatipestifer</name>
    <name type="common">Moraxella anatipestifer</name>
    <dbReference type="NCBI Taxonomy" id="34085"/>
    <lineage>
        <taxon>Bacteria</taxon>
        <taxon>Pseudomonadati</taxon>
        <taxon>Bacteroidota</taxon>
        <taxon>Flavobacteriia</taxon>
        <taxon>Flavobacteriales</taxon>
        <taxon>Weeksellaceae</taxon>
        <taxon>Riemerella</taxon>
    </lineage>
</organism>
<reference evidence="1 2" key="1">
    <citation type="submission" date="2015-06" db="EMBL/GenBank/DDBJ databases">
        <title>R. anatipestifer strain HXb2 is the most virulent strain so far, and the genome sequence would help us uncover the pathogenesis.</title>
        <authorList>
            <person name="Hu Q."/>
            <person name="Qi J."/>
            <person name="Bo H."/>
            <person name="Liu G."/>
            <person name="Tao M."/>
            <person name="Ding Y."/>
            <person name="Xue Y."/>
        </authorList>
    </citation>
    <scope>NUCLEOTIDE SEQUENCE [LARGE SCALE GENOMIC DNA]</scope>
    <source>
        <strain evidence="1 2">HXb2</strain>
    </source>
</reference>
<dbReference type="Proteomes" id="UP000189883">
    <property type="component" value="Chromosome"/>
</dbReference>
<dbReference type="EMBL" id="CP011859">
    <property type="protein sequence ID" value="AQY22995.1"/>
    <property type="molecule type" value="Genomic_DNA"/>
</dbReference>
<evidence type="ECO:0000313" key="1">
    <source>
        <dbReference type="EMBL" id="AQY22995.1"/>
    </source>
</evidence>
<name>A0A1S7DV47_RIEAN</name>
<evidence type="ECO:0000313" key="2">
    <source>
        <dbReference type="Proteomes" id="UP000189883"/>
    </source>
</evidence>
<dbReference type="AlphaFoldDB" id="A0A1S7DV47"/>
<proteinExistence type="predicted"/>
<gene>
    <name evidence="1" type="ORF">AB406_2055</name>
</gene>
<protein>
    <submittedName>
        <fullName evidence="1">Uncharacterized protein</fullName>
    </submittedName>
</protein>
<sequence>MIQQLKLKFEGSALRAAIEMHTNYEKWDVEDLTSEELVDLYQRFFPRKTATQIAIEMQNKNQLKELRSIVLKEASAIGLLEPDEWARFNAFMLKNSPLKKPLNAYKLGEFDELIKQFKSMRAKYEKRAKVHGTKEWYHKNKLPMPSIN</sequence>